<evidence type="ECO:0000256" key="1">
    <source>
        <dbReference type="ARBA" id="ARBA00005061"/>
    </source>
</evidence>
<evidence type="ECO:0000313" key="9">
    <source>
        <dbReference type="Proteomes" id="UP000320781"/>
    </source>
</evidence>
<accession>A0A523QM59</accession>
<feature type="active site" description="Charge relay system" evidence="6">
    <location>
        <position position="67"/>
    </location>
</feature>
<comment type="cofactor">
    <cofactor evidence="5 7">
        <name>Zn(2+)</name>
        <dbReference type="ChEBI" id="CHEBI:29105"/>
    </cofactor>
    <text evidence="5 7">Binds 1 zinc ion per subunit.</text>
</comment>
<name>A0A523QM59_UNCAE</name>
<evidence type="ECO:0000256" key="4">
    <source>
        <dbReference type="ARBA" id="ARBA00048807"/>
    </source>
</evidence>
<proteinExistence type="inferred from homology"/>
<organism evidence="8 9">
    <name type="scientific">Aerophobetes bacterium</name>
    <dbReference type="NCBI Taxonomy" id="2030807"/>
    <lineage>
        <taxon>Bacteria</taxon>
        <taxon>Candidatus Aerophobota</taxon>
    </lineage>
</organism>
<protein>
    <recommendedName>
        <fullName evidence="3 5">6-carboxy-5,6,7,8-tetrahydropterin synthase</fullName>
        <ecNumber evidence="5">4.-.-.-</ecNumber>
    </recommendedName>
</protein>
<gene>
    <name evidence="8" type="primary">queD</name>
    <name evidence="8" type="ORF">E3J95_00870</name>
</gene>
<dbReference type="EMBL" id="SOKU01000035">
    <property type="protein sequence ID" value="TES86878.1"/>
    <property type="molecule type" value="Genomic_DNA"/>
</dbReference>
<evidence type="ECO:0000256" key="7">
    <source>
        <dbReference type="PIRSR" id="PIRSR006113-2"/>
    </source>
</evidence>
<dbReference type="SUPFAM" id="SSF55620">
    <property type="entry name" value="Tetrahydrobiopterin biosynthesis enzymes-like"/>
    <property type="match status" value="1"/>
</dbReference>
<dbReference type="PIRSF" id="PIRSF006113">
    <property type="entry name" value="PTP_synth"/>
    <property type="match status" value="1"/>
</dbReference>
<comment type="caution">
    <text evidence="8">The sequence shown here is derived from an EMBL/GenBank/DDBJ whole genome shotgun (WGS) entry which is preliminary data.</text>
</comment>
<dbReference type="UniPathway" id="UPA00391"/>
<keyword evidence="5 7" id="KW-0862">Zinc</keyword>
<dbReference type="GO" id="GO:0046872">
    <property type="term" value="F:metal ion binding"/>
    <property type="evidence" value="ECO:0007669"/>
    <property type="project" value="UniProtKB-KW"/>
</dbReference>
<keyword evidence="5 7" id="KW-0479">Metal-binding</keyword>
<evidence type="ECO:0000313" key="8">
    <source>
        <dbReference type="EMBL" id="TES86878.1"/>
    </source>
</evidence>
<comment type="pathway">
    <text evidence="1 5">Purine metabolism; 7-cyano-7-deazaguanine biosynthesis.</text>
</comment>
<comment type="catalytic activity">
    <reaction evidence="4 5">
        <text>7,8-dihydroneopterin 3'-triphosphate + H2O = 6-carboxy-5,6,7,8-tetrahydropterin + triphosphate + acetaldehyde + 2 H(+)</text>
        <dbReference type="Rhea" id="RHEA:27966"/>
        <dbReference type="ChEBI" id="CHEBI:15343"/>
        <dbReference type="ChEBI" id="CHEBI:15377"/>
        <dbReference type="ChEBI" id="CHEBI:15378"/>
        <dbReference type="ChEBI" id="CHEBI:18036"/>
        <dbReference type="ChEBI" id="CHEBI:58462"/>
        <dbReference type="ChEBI" id="CHEBI:61032"/>
        <dbReference type="EC" id="4.1.2.50"/>
    </reaction>
</comment>
<feature type="binding site" evidence="7">
    <location>
        <position position="14"/>
    </location>
    <ligand>
        <name>Zn(2+)</name>
        <dbReference type="ChEBI" id="CHEBI:29105"/>
    </ligand>
</feature>
<dbReference type="GO" id="GO:0070497">
    <property type="term" value="F:6-carboxytetrahydropterin synthase activity"/>
    <property type="evidence" value="ECO:0007669"/>
    <property type="project" value="UniProtKB-EC"/>
</dbReference>
<dbReference type="EC" id="4.-.-.-" evidence="5"/>
<evidence type="ECO:0000256" key="5">
    <source>
        <dbReference type="PIRNR" id="PIRNR006113"/>
    </source>
</evidence>
<dbReference type="GO" id="GO:0008616">
    <property type="term" value="P:tRNA queuosine(34) biosynthetic process"/>
    <property type="evidence" value="ECO:0007669"/>
    <property type="project" value="UniProtKB-KW"/>
</dbReference>
<evidence type="ECO:0000256" key="2">
    <source>
        <dbReference type="ARBA" id="ARBA00008900"/>
    </source>
</evidence>
<evidence type="ECO:0000256" key="6">
    <source>
        <dbReference type="PIRSR" id="PIRSR006113-1"/>
    </source>
</evidence>
<dbReference type="PANTHER" id="PTHR12589:SF8">
    <property type="entry name" value="6-CARBOXY-5,6,7,8-TETRAHYDROPTERIN SYNTHASE"/>
    <property type="match status" value="1"/>
</dbReference>
<dbReference type="NCBIfam" id="TIGR03367">
    <property type="entry name" value="queuosine_QueD"/>
    <property type="match status" value="1"/>
</dbReference>
<keyword evidence="5" id="KW-0456">Lyase</keyword>
<feature type="binding site" evidence="7">
    <location>
        <position position="29"/>
    </location>
    <ligand>
        <name>Zn(2+)</name>
        <dbReference type="ChEBI" id="CHEBI:29105"/>
    </ligand>
</feature>
<feature type="binding site" evidence="7">
    <location>
        <position position="27"/>
    </location>
    <ligand>
        <name>Zn(2+)</name>
        <dbReference type="ChEBI" id="CHEBI:29105"/>
    </ligand>
</feature>
<dbReference type="Proteomes" id="UP000320781">
    <property type="component" value="Unassembled WGS sequence"/>
</dbReference>
<dbReference type="AlphaFoldDB" id="A0A523QM59"/>
<dbReference type="PANTHER" id="PTHR12589">
    <property type="entry name" value="PYRUVOYL TETRAHYDROBIOPTERIN SYNTHASE"/>
    <property type="match status" value="1"/>
</dbReference>
<comment type="similarity">
    <text evidence="2 5">Belongs to the PTPS family. QueD subfamily.</text>
</comment>
<dbReference type="InterPro" id="IPR038418">
    <property type="entry name" value="6-PTP_synth/QueD_sf"/>
</dbReference>
<evidence type="ECO:0000256" key="3">
    <source>
        <dbReference type="ARBA" id="ARBA00018141"/>
    </source>
</evidence>
<sequence length="124" mass="14262">MYELMVELSFDAAHQIAGSGGRCERLHGHTWKVEVFVQGKELDEEGLLVDFAELKEIANRCVGRLDHRYINEVLPGVNPTTENIARYLFQKVQGDIDSDRLKVSRVRVWEARDACVTYQEDRNP</sequence>
<dbReference type="Gene3D" id="3.30.479.10">
    <property type="entry name" value="6-pyruvoyl tetrahydropterin synthase/QueD"/>
    <property type="match status" value="2"/>
</dbReference>
<feature type="active site" description="Charge relay system" evidence="6">
    <location>
        <position position="110"/>
    </location>
</feature>
<feature type="active site" description="Proton acceptor" evidence="6">
    <location>
        <position position="23"/>
    </location>
</feature>
<dbReference type="Pfam" id="PF01242">
    <property type="entry name" value="PTPS"/>
    <property type="match status" value="1"/>
</dbReference>
<dbReference type="InterPro" id="IPR007115">
    <property type="entry name" value="6-PTP_synth/QueD"/>
</dbReference>
<keyword evidence="5" id="KW-0671">Queuosine biosynthesis</keyword>
<reference evidence="8 9" key="1">
    <citation type="submission" date="2019-03" db="EMBL/GenBank/DDBJ databases">
        <title>Metabolic potential of uncultured bacteria and archaea associated with petroleum seepage in deep-sea sediments.</title>
        <authorList>
            <person name="Dong X."/>
            <person name="Hubert C."/>
        </authorList>
    </citation>
    <scope>NUCLEOTIDE SEQUENCE [LARGE SCALE GENOMIC DNA]</scope>
    <source>
        <strain evidence="8">E44_bin92</strain>
    </source>
</reference>